<dbReference type="PANTHER" id="PTHR46880">
    <property type="entry name" value="RAS-ASSOCIATING DOMAIN-CONTAINING PROTEIN"/>
    <property type="match status" value="1"/>
</dbReference>
<dbReference type="GO" id="GO:0046983">
    <property type="term" value="F:protein dimerization activity"/>
    <property type="evidence" value="ECO:0007669"/>
    <property type="project" value="InterPro"/>
</dbReference>
<evidence type="ECO:0000259" key="1">
    <source>
        <dbReference type="Pfam" id="PF05699"/>
    </source>
</evidence>
<sequence length="205" mass="24070">MLTEKKLTYVMIQDFKLRCQCFYVEAAKQVYQRFPFRLLQPLKHLKVISPETIFDNEVSSLGPMYANLPILFGDMDINEVDREWRKLPFSHFDSAKIDRNSNIIDFWSYISKLKKGDDTPMFPLMVCLVKNIMALPHSSACVERIFSMVNAIKTKERNRLQTDNLCGLLKTKSMLKASSSECYNYNLNNEFLKKFNQNMYIFKSL</sequence>
<evidence type="ECO:0000313" key="2">
    <source>
        <dbReference type="EMBL" id="CAI6354398.1"/>
    </source>
</evidence>
<dbReference type="AlphaFoldDB" id="A0AAV0WF46"/>
<dbReference type="InterPro" id="IPR008906">
    <property type="entry name" value="HATC_C_dom"/>
</dbReference>
<name>A0AAV0WF46_9HEMI</name>
<proteinExistence type="predicted"/>
<reference evidence="2 3" key="1">
    <citation type="submission" date="2023-01" db="EMBL/GenBank/DDBJ databases">
        <authorList>
            <person name="Whitehead M."/>
        </authorList>
    </citation>
    <scope>NUCLEOTIDE SEQUENCE [LARGE SCALE GENOMIC DNA]</scope>
</reference>
<keyword evidence="3" id="KW-1185">Reference proteome</keyword>
<dbReference type="EMBL" id="CARXXK010000002">
    <property type="protein sequence ID" value="CAI6354398.1"/>
    <property type="molecule type" value="Genomic_DNA"/>
</dbReference>
<dbReference type="SUPFAM" id="SSF53098">
    <property type="entry name" value="Ribonuclease H-like"/>
    <property type="match status" value="1"/>
</dbReference>
<protein>
    <recommendedName>
        <fullName evidence="1">HAT C-terminal dimerisation domain-containing protein</fullName>
    </recommendedName>
</protein>
<organism evidence="2 3">
    <name type="scientific">Macrosiphum euphorbiae</name>
    <name type="common">potato aphid</name>
    <dbReference type="NCBI Taxonomy" id="13131"/>
    <lineage>
        <taxon>Eukaryota</taxon>
        <taxon>Metazoa</taxon>
        <taxon>Ecdysozoa</taxon>
        <taxon>Arthropoda</taxon>
        <taxon>Hexapoda</taxon>
        <taxon>Insecta</taxon>
        <taxon>Pterygota</taxon>
        <taxon>Neoptera</taxon>
        <taxon>Paraneoptera</taxon>
        <taxon>Hemiptera</taxon>
        <taxon>Sternorrhyncha</taxon>
        <taxon>Aphidomorpha</taxon>
        <taxon>Aphidoidea</taxon>
        <taxon>Aphididae</taxon>
        <taxon>Macrosiphini</taxon>
        <taxon>Macrosiphum</taxon>
    </lineage>
</organism>
<comment type="caution">
    <text evidence="2">The sequence shown here is derived from an EMBL/GenBank/DDBJ whole genome shotgun (WGS) entry which is preliminary data.</text>
</comment>
<dbReference type="PANTHER" id="PTHR46880:SF5">
    <property type="entry name" value="DUF4371 DOMAIN-CONTAINING PROTEIN"/>
    <property type="match status" value="1"/>
</dbReference>
<evidence type="ECO:0000313" key="3">
    <source>
        <dbReference type="Proteomes" id="UP001160148"/>
    </source>
</evidence>
<accession>A0AAV0WF46</accession>
<feature type="domain" description="HAT C-terminal dimerisation" evidence="1">
    <location>
        <begin position="98"/>
        <end position="174"/>
    </location>
</feature>
<dbReference type="Proteomes" id="UP001160148">
    <property type="component" value="Unassembled WGS sequence"/>
</dbReference>
<dbReference type="Pfam" id="PF05699">
    <property type="entry name" value="Dimer_Tnp_hAT"/>
    <property type="match status" value="1"/>
</dbReference>
<dbReference type="InterPro" id="IPR012337">
    <property type="entry name" value="RNaseH-like_sf"/>
</dbReference>
<gene>
    <name evidence="2" type="ORF">MEUPH1_LOCUS10409</name>
</gene>